<evidence type="ECO:0000256" key="3">
    <source>
        <dbReference type="ARBA" id="ARBA00022748"/>
    </source>
</evidence>
<dbReference type="InterPro" id="IPR056412">
    <property type="entry name" value="Ig_CycH"/>
</dbReference>
<feature type="transmembrane region" description="Helical" evidence="5">
    <location>
        <begin position="6"/>
        <end position="24"/>
    </location>
</feature>
<dbReference type="HOGENOM" id="CLU_036074_1_1_6"/>
<comment type="subcellular location">
    <subcellularLocation>
        <location evidence="1">Cell envelope</location>
    </subcellularLocation>
</comment>
<dbReference type="InterPro" id="IPR017560">
    <property type="entry name" value="Cyt_c_biogenesis_CcmI"/>
</dbReference>
<evidence type="ECO:0000313" key="8">
    <source>
        <dbReference type="EMBL" id="EAS44581.1"/>
    </source>
</evidence>
<evidence type="ECO:0000313" key="9">
    <source>
        <dbReference type="Proteomes" id="UP000003789"/>
    </source>
</evidence>
<feature type="domain" description="Cytochrome c-type biogenesis protein H TPR" evidence="7">
    <location>
        <begin position="116"/>
        <end position="274"/>
    </location>
</feature>
<evidence type="ECO:0000256" key="4">
    <source>
        <dbReference type="ARBA" id="ARBA00022803"/>
    </source>
</evidence>
<name>Q1Z778_9GAMM</name>
<proteinExistence type="predicted"/>
<dbReference type="Pfam" id="PF23914">
    <property type="entry name" value="TPR_CcmH_CycH"/>
    <property type="match status" value="1"/>
</dbReference>
<feature type="transmembrane region" description="Helical" evidence="5">
    <location>
        <begin position="85"/>
        <end position="108"/>
    </location>
</feature>
<dbReference type="GO" id="GO:0017004">
    <property type="term" value="P:cytochrome complex assembly"/>
    <property type="evidence" value="ECO:0007669"/>
    <property type="project" value="UniProtKB-KW"/>
</dbReference>
<dbReference type="InterPro" id="IPR056413">
    <property type="entry name" value="TPR_CcmH_CycH"/>
</dbReference>
<dbReference type="NCBIfam" id="TIGR03142">
    <property type="entry name" value="cytochro_ccmI"/>
    <property type="match status" value="1"/>
</dbReference>
<reference evidence="8 9" key="1">
    <citation type="submission" date="2006-03" db="EMBL/GenBank/DDBJ databases">
        <authorList>
            <person name="Bartlett D.H."/>
            <person name="Valle G."/>
            <person name="Lauro F.M."/>
            <person name="Vezzi A."/>
            <person name="Simonato F."/>
            <person name="Eloe E."/>
            <person name="Vitulo N."/>
            <person name="Stratton T.K."/>
            <person name="D'angelo M."/>
            <person name="Ferriera S."/>
            <person name="Johnson J."/>
            <person name="Kravitz S."/>
            <person name="Beeson K."/>
            <person name="Sutton G."/>
            <person name="Rogers Y."/>
            <person name="Friedman R."/>
            <person name="Frazier M."/>
            <person name="Venter J.C."/>
        </authorList>
    </citation>
    <scope>NUCLEOTIDE SEQUENCE [LARGE SCALE GENOMIC DNA]</scope>
    <source>
        <strain evidence="8 9">3TCK</strain>
    </source>
</reference>
<keyword evidence="5" id="KW-0812">Transmembrane</keyword>
<dbReference type="RefSeq" id="WP_006231002.1">
    <property type="nucleotide sequence ID" value="NZ_CH724135.1"/>
</dbReference>
<dbReference type="AlphaFoldDB" id="Q1Z778"/>
<evidence type="ECO:0000259" key="6">
    <source>
        <dbReference type="Pfam" id="PF23892"/>
    </source>
</evidence>
<protein>
    <submittedName>
        <fullName evidence="8">Hypothetical cytochrome c-type biogenesis protein</fullName>
    </submittedName>
</protein>
<feature type="domain" description="Cytochrome c-type biogenesis protein H Ig-like" evidence="6">
    <location>
        <begin position="301"/>
        <end position="404"/>
    </location>
</feature>
<dbReference type="GO" id="GO:0030313">
    <property type="term" value="C:cell envelope"/>
    <property type="evidence" value="ECO:0007669"/>
    <property type="project" value="UniProtKB-SubCell"/>
</dbReference>
<keyword evidence="2" id="KW-0677">Repeat</keyword>
<evidence type="ECO:0000256" key="2">
    <source>
        <dbReference type="ARBA" id="ARBA00022737"/>
    </source>
</evidence>
<gene>
    <name evidence="8" type="ORF">P3TCK_15530</name>
</gene>
<evidence type="ECO:0000256" key="5">
    <source>
        <dbReference type="SAM" id="Phobius"/>
    </source>
</evidence>
<dbReference type="PANTHER" id="PTHR47870:SF2">
    <property type="entry name" value="FORMATE-DEPENDENT NITRITE REDUCTASE COMPLEX SUBUNIT NRFF"/>
    <property type="match status" value="1"/>
</dbReference>
<dbReference type="Proteomes" id="UP000003789">
    <property type="component" value="Unassembled WGS sequence"/>
</dbReference>
<dbReference type="GO" id="GO:0005886">
    <property type="term" value="C:plasma membrane"/>
    <property type="evidence" value="ECO:0007669"/>
    <property type="project" value="TreeGrafter"/>
</dbReference>
<dbReference type="Pfam" id="PF23892">
    <property type="entry name" value="Ig_CycH"/>
    <property type="match status" value="1"/>
</dbReference>
<dbReference type="InterPro" id="IPR011990">
    <property type="entry name" value="TPR-like_helical_dom_sf"/>
</dbReference>
<organism evidence="8 9">
    <name type="scientific">Photobacterium profundum 3TCK</name>
    <dbReference type="NCBI Taxonomy" id="314280"/>
    <lineage>
        <taxon>Bacteria</taxon>
        <taxon>Pseudomonadati</taxon>
        <taxon>Pseudomonadota</taxon>
        <taxon>Gammaproteobacteria</taxon>
        <taxon>Vibrionales</taxon>
        <taxon>Vibrionaceae</taxon>
        <taxon>Photobacterium</taxon>
    </lineage>
</organism>
<keyword evidence="5" id="KW-0472">Membrane</keyword>
<comment type="caution">
    <text evidence="8">The sequence shown here is derived from an EMBL/GenBank/DDBJ whole genome shotgun (WGS) entry which is preliminary data.</text>
</comment>
<evidence type="ECO:0000256" key="1">
    <source>
        <dbReference type="ARBA" id="ARBA00004196"/>
    </source>
</evidence>
<keyword evidence="3" id="KW-0201">Cytochrome c-type biogenesis</keyword>
<dbReference type="InterPro" id="IPR051263">
    <property type="entry name" value="C-type_cytochrome_biogenesis"/>
</dbReference>
<accession>Q1Z778</accession>
<dbReference type="EMBL" id="AAPH01000004">
    <property type="protein sequence ID" value="EAS44581.1"/>
    <property type="molecule type" value="Genomic_DNA"/>
</dbReference>
<keyword evidence="4" id="KW-0802">TPR repeat</keyword>
<dbReference type="PANTHER" id="PTHR47870">
    <property type="entry name" value="CYTOCHROME C-TYPE BIOGENESIS PROTEIN CCMH"/>
    <property type="match status" value="1"/>
</dbReference>
<dbReference type="OrthoDB" id="9776053at2"/>
<keyword evidence="5" id="KW-1133">Transmembrane helix</keyword>
<sequence length="408" mass="45098">MTLFWIITVILVLIAGAIFVIPMYKGKEQDDVASRDELNKAFFKDRISELEEENSEGLVVNQDELVSELQQSLLDDVPMQAKQQVVGISPLMVLPGLILLVGICYGMYLSVGSLNKVEAWQETVSRLPELSKRLMDGQNAEPLSDQEMDDLTLALRTRLHDNPNDATGWLLLGRIGMANRDAETSQGAMLRAYKLDPSNPEIKVGYAQTLMLVGDSNQGDFARQILRSVVQRDPSDVRALSLLAFDAFERNEYQQAVSYWTMMKNVIGENDPRANMLTRSIERAQARIDKVNAVDVSADSVTVNVTLDPAVSLPAQGFLILSVHSADGAPMPIAARRIPLSSQFPVTVTLDDNDSMIPERKMSSLSEMIVKARIDSDGNVMTKQGDWYGQSDVLSLGASTIVTINKQY</sequence>
<evidence type="ECO:0000259" key="7">
    <source>
        <dbReference type="Pfam" id="PF23914"/>
    </source>
</evidence>
<dbReference type="SUPFAM" id="SSF48452">
    <property type="entry name" value="TPR-like"/>
    <property type="match status" value="1"/>
</dbReference>
<dbReference type="Gene3D" id="1.25.40.10">
    <property type="entry name" value="Tetratricopeptide repeat domain"/>
    <property type="match status" value="1"/>
</dbReference>